<feature type="domain" description="RagB/SusD" evidence="6">
    <location>
        <begin position="274"/>
        <end position="521"/>
    </location>
</feature>
<evidence type="ECO:0000256" key="4">
    <source>
        <dbReference type="ARBA" id="ARBA00023136"/>
    </source>
</evidence>
<keyword evidence="4" id="KW-0472">Membrane</keyword>
<dbReference type="RefSeq" id="WP_342159136.1">
    <property type="nucleotide sequence ID" value="NZ_JBCDNA010000001.1"/>
</dbReference>
<keyword evidence="3" id="KW-0732">Signal</keyword>
<reference evidence="8 9" key="1">
    <citation type="submission" date="2024-04" db="EMBL/GenBank/DDBJ databases">
        <title>whole genome sequencing of Lutimonas vermicola strain IMCC1616.</title>
        <authorList>
            <person name="Bae S.S."/>
        </authorList>
    </citation>
    <scope>NUCLEOTIDE SEQUENCE [LARGE SCALE GENOMIC DNA]</scope>
    <source>
        <strain evidence="8 9">IMCC1616</strain>
    </source>
</reference>
<keyword evidence="5" id="KW-0998">Cell outer membrane</keyword>
<dbReference type="PROSITE" id="PS51257">
    <property type="entry name" value="PROKAR_LIPOPROTEIN"/>
    <property type="match status" value="1"/>
</dbReference>
<dbReference type="SUPFAM" id="SSF48452">
    <property type="entry name" value="TPR-like"/>
    <property type="match status" value="1"/>
</dbReference>
<evidence type="ECO:0000256" key="1">
    <source>
        <dbReference type="ARBA" id="ARBA00004442"/>
    </source>
</evidence>
<sequence length="521" mass="58257">MKIMFNKQLIRIGFLSITAGVFLVACTDLEIKETDSIISDGGGEGFNGVENVDASITNVYNALRGHLESQDNFFALQEVSTDEMLVPTRGTDWGDNGIWRTLHQHTWTPSHQYVLTVWNQMNQNAFLATEIIDSRSNPSTEQKAEAQFLRAYAMYQVMDLYGQVPFREPDEGPEIEPTVLSRAEAFDFILADLNDAIAGLPSSAPNNANTNTATKEAAQFLKARLLLNKFVYVGAAGPETADMDEVISLVDAITNSGYQLQEGYFDIFKEDQDTETIWWMASGVGNRIWNGMHYNQISPDNTGGGWNGFSTLAEFYDLFEGDPNSNNIGDGQEERRGWVPDETNADETNLGIGYGFLIGQQYNVDGEPLQDRAKNPLIFTKELPGLVGNNERTGIRTIKYHPVNGGFTGHQIIFRYADAYLMKAEAMVWKGEDASAMVNTLRDLRKAQPLASVDAQAILDERGRELWVEFVRRTDMIRLGQFGRDWEFKDPTAVNDKTKELYPIPSNAILSNTNLVQNPGY</sequence>
<name>A0ABU9L150_9FLAO</name>
<keyword evidence="9" id="KW-1185">Reference proteome</keyword>
<dbReference type="InterPro" id="IPR033985">
    <property type="entry name" value="SusD-like_N"/>
</dbReference>
<evidence type="ECO:0000259" key="6">
    <source>
        <dbReference type="Pfam" id="PF07980"/>
    </source>
</evidence>
<protein>
    <submittedName>
        <fullName evidence="8">RagB/SusD family nutrient uptake outer membrane protein</fullName>
    </submittedName>
</protein>
<comment type="subcellular location">
    <subcellularLocation>
        <location evidence="1">Cell outer membrane</location>
    </subcellularLocation>
</comment>
<evidence type="ECO:0000256" key="5">
    <source>
        <dbReference type="ARBA" id="ARBA00023237"/>
    </source>
</evidence>
<accession>A0ABU9L150</accession>
<dbReference type="EMBL" id="JBCDNA010000001">
    <property type="protein sequence ID" value="MEL4455322.1"/>
    <property type="molecule type" value="Genomic_DNA"/>
</dbReference>
<dbReference type="Proteomes" id="UP001474120">
    <property type="component" value="Unassembled WGS sequence"/>
</dbReference>
<gene>
    <name evidence="8" type="ORF">AABB81_05405</name>
</gene>
<feature type="domain" description="SusD-like N-terminal" evidence="7">
    <location>
        <begin position="54"/>
        <end position="225"/>
    </location>
</feature>
<dbReference type="Pfam" id="PF07980">
    <property type="entry name" value="SusD_RagB"/>
    <property type="match status" value="1"/>
</dbReference>
<evidence type="ECO:0000256" key="2">
    <source>
        <dbReference type="ARBA" id="ARBA00006275"/>
    </source>
</evidence>
<dbReference type="InterPro" id="IPR012944">
    <property type="entry name" value="SusD_RagB_dom"/>
</dbReference>
<organism evidence="8 9">
    <name type="scientific">Lutimonas vermicola</name>
    <dbReference type="NCBI Taxonomy" id="414288"/>
    <lineage>
        <taxon>Bacteria</taxon>
        <taxon>Pseudomonadati</taxon>
        <taxon>Bacteroidota</taxon>
        <taxon>Flavobacteriia</taxon>
        <taxon>Flavobacteriales</taxon>
        <taxon>Flavobacteriaceae</taxon>
        <taxon>Lutimonas</taxon>
    </lineage>
</organism>
<dbReference type="Gene3D" id="1.25.40.390">
    <property type="match status" value="1"/>
</dbReference>
<dbReference type="InterPro" id="IPR011990">
    <property type="entry name" value="TPR-like_helical_dom_sf"/>
</dbReference>
<evidence type="ECO:0000313" key="8">
    <source>
        <dbReference type="EMBL" id="MEL4455322.1"/>
    </source>
</evidence>
<comment type="caution">
    <text evidence="8">The sequence shown here is derived from an EMBL/GenBank/DDBJ whole genome shotgun (WGS) entry which is preliminary data.</text>
</comment>
<evidence type="ECO:0000313" key="9">
    <source>
        <dbReference type="Proteomes" id="UP001474120"/>
    </source>
</evidence>
<dbReference type="Pfam" id="PF14322">
    <property type="entry name" value="SusD-like_3"/>
    <property type="match status" value="1"/>
</dbReference>
<evidence type="ECO:0000256" key="3">
    <source>
        <dbReference type="ARBA" id="ARBA00022729"/>
    </source>
</evidence>
<comment type="similarity">
    <text evidence="2">Belongs to the SusD family.</text>
</comment>
<proteinExistence type="inferred from homology"/>
<evidence type="ECO:0000259" key="7">
    <source>
        <dbReference type="Pfam" id="PF14322"/>
    </source>
</evidence>